<dbReference type="GO" id="GO:0016787">
    <property type="term" value="F:hydrolase activity"/>
    <property type="evidence" value="ECO:0007669"/>
    <property type="project" value="UniProtKB-KW"/>
</dbReference>
<dbReference type="PANTHER" id="PTHR10492:SF90">
    <property type="entry name" value="ATP-DEPENDENT DNA HELICASE"/>
    <property type="match status" value="1"/>
</dbReference>
<dbReference type="AlphaFoldDB" id="A0AAP0RCT4"/>
<dbReference type="Proteomes" id="UP001415857">
    <property type="component" value="Unassembled WGS sequence"/>
</dbReference>
<name>A0AAP0RCT4_LIQFO</name>
<dbReference type="EMBL" id="JBBPBK010000011">
    <property type="protein sequence ID" value="KAK9274652.1"/>
    <property type="molecule type" value="Genomic_DNA"/>
</dbReference>
<keyword evidence="1" id="KW-0547">Nucleotide-binding</keyword>
<evidence type="ECO:0000259" key="2">
    <source>
        <dbReference type="Pfam" id="PF05970"/>
    </source>
</evidence>
<reference evidence="3 4" key="1">
    <citation type="journal article" date="2024" name="Plant J.">
        <title>Genome sequences and population genomics reveal climatic adaptation and genomic divergence between two closely related sweetgum species.</title>
        <authorList>
            <person name="Xu W.Q."/>
            <person name="Ren C.Q."/>
            <person name="Zhang X.Y."/>
            <person name="Comes H.P."/>
            <person name="Liu X.H."/>
            <person name="Li Y.G."/>
            <person name="Kettle C.J."/>
            <person name="Jalonen R."/>
            <person name="Gaisberger H."/>
            <person name="Ma Y.Z."/>
            <person name="Qiu Y.X."/>
        </authorList>
    </citation>
    <scope>NUCLEOTIDE SEQUENCE [LARGE SCALE GENOMIC DNA]</scope>
    <source>
        <strain evidence="3">Hangzhou</strain>
    </source>
</reference>
<accession>A0AAP0RCT4</accession>
<keyword evidence="1" id="KW-0347">Helicase</keyword>
<gene>
    <name evidence="3" type="ORF">L1049_021903</name>
</gene>
<dbReference type="InterPro" id="IPR027417">
    <property type="entry name" value="P-loop_NTPase"/>
</dbReference>
<feature type="domain" description="DNA helicase Pif1-like DEAD-box helicase" evidence="2">
    <location>
        <begin position="72"/>
        <end position="199"/>
    </location>
</feature>
<dbReference type="GO" id="GO:0006310">
    <property type="term" value="P:DNA recombination"/>
    <property type="evidence" value="ECO:0007669"/>
    <property type="project" value="UniProtKB-KW"/>
</dbReference>
<dbReference type="EC" id="5.6.2.3" evidence="1"/>
<comment type="catalytic activity">
    <reaction evidence="1">
        <text>ATP + H2O = ADP + phosphate + H(+)</text>
        <dbReference type="Rhea" id="RHEA:13065"/>
        <dbReference type="ChEBI" id="CHEBI:15377"/>
        <dbReference type="ChEBI" id="CHEBI:15378"/>
        <dbReference type="ChEBI" id="CHEBI:30616"/>
        <dbReference type="ChEBI" id="CHEBI:43474"/>
        <dbReference type="ChEBI" id="CHEBI:456216"/>
        <dbReference type="EC" id="5.6.2.3"/>
    </reaction>
</comment>
<keyword evidence="4" id="KW-1185">Reference proteome</keyword>
<comment type="caution">
    <text evidence="3">The sequence shown here is derived from an EMBL/GenBank/DDBJ whole genome shotgun (WGS) entry which is preliminary data.</text>
</comment>
<organism evidence="3 4">
    <name type="scientific">Liquidambar formosana</name>
    <name type="common">Formosan gum</name>
    <dbReference type="NCBI Taxonomy" id="63359"/>
    <lineage>
        <taxon>Eukaryota</taxon>
        <taxon>Viridiplantae</taxon>
        <taxon>Streptophyta</taxon>
        <taxon>Embryophyta</taxon>
        <taxon>Tracheophyta</taxon>
        <taxon>Spermatophyta</taxon>
        <taxon>Magnoliopsida</taxon>
        <taxon>eudicotyledons</taxon>
        <taxon>Gunneridae</taxon>
        <taxon>Pentapetalae</taxon>
        <taxon>Saxifragales</taxon>
        <taxon>Altingiaceae</taxon>
        <taxon>Liquidambar</taxon>
    </lineage>
</organism>
<keyword evidence="1" id="KW-0378">Hydrolase</keyword>
<sequence>MALELPHDELKNMALCEIENILNKSGRSLREFPSMPFPMLRERHVIVNKLIREELSYDANSLLQEFQMLHVKLNTEQLLVFNTVTHACTNNLGGLYFVYRSGGTGKTFLWRTIIAKLWSEQKIVLAVASSGIASFLLPRGRTAHSRFKIPINLHESSTCSINMQSPLVELIQKAHLIIWDEAPMIHCYAFEAVDRTFHKFDEI</sequence>
<dbReference type="InterPro" id="IPR010285">
    <property type="entry name" value="DNA_helicase_pif1-like_DEAD"/>
</dbReference>
<dbReference type="Pfam" id="PF05970">
    <property type="entry name" value="PIF1"/>
    <property type="match status" value="1"/>
</dbReference>
<dbReference type="GO" id="GO:0000723">
    <property type="term" value="P:telomere maintenance"/>
    <property type="evidence" value="ECO:0007669"/>
    <property type="project" value="InterPro"/>
</dbReference>
<proteinExistence type="inferred from homology"/>
<keyword evidence="1" id="KW-0067">ATP-binding</keyword>
<keyword evidence="1" id="KW-0227">DNA damage</keyword>
<dbReference type="GO" id="GO:0005524">
    <property type="term" value="F:ATP binding"/>
    <property type="evidence" value="ECO:0007669"/>
    <property type="project" value="UniProtKB-KW"/>
</dbReference>
<comment type="cofactor">
    <cofactor evidence="1">
        <name>Mg(2+)</name>
        <dbReference type="ChEBI" id="CHEBI:18420"/>
    </cofactor>
</comment>
<dbReference type="GO" id="GO:0043139">
    <property type="term" value="F:5'-3' DNA helicase activity"/>
    <property type="evidence" value="ECO:0007669"/>
    <property type="project" value="UniProtKB-EC"/>
</dbReference>
<dbReference type="PANTHER" id="PTHR10492">
    <property type="match status" value="1"/>
</dbReference>
<keyword evidence="1" id="KW-0233">DNA recombination</keyword>
<evidence type="ECO:0000256" key="1">
    <source>
        <dbReference type="RuleBase" id="RU363044"/>
    </source>
</evidence>
<dbReference type="GO" id="GO:0006281">
    <property type="term" value="P:DNA repair"/>
    <property type="evidence" value="ECO:0007669"/>
    <property type="project" value="UniProtKB-KW"/>
</dbReference>
<comment type="similarity">
    <text evidence="1">Belongs to the helicase family.</text>
</comment>
<dbReference type="SUPFAM" id="SSF52540">
    <property type="entry name" value="P-loop containing nucleoside triphosphate hydrolases"/>
    <property type="match status" value="1"/>
</dbReference>
<dbReference type="Gene3D" id="3.40.50.300">
    <property type="entry name" value="P-loop containing nucleotide triphosphate hydrolases"/>
    <property type="match status" value="1"/>
</dbReference>
<keyword evidence="1" id="KW-0234">DNA repair</keyword>
<protein>
    <recommendedName>
        <fullName evidence="1">ATP-dependent DNA helicase</fullName>
        <ecNumber evidence="1">5.6.2.3</ecNumber>
    </recommendedName>
</protein>
<evidence type="ECO:0000313" key="4">
    <source>
        <dbReference type="Proteomes" id="UP001415857"/>
    </source>
</evidence>
<evidence type="ECO:0000313" key="3">
    <source>
        <dbReference type="EMBL" id="KAK9274652.1"/>
    </source>
</evidence>